<name>A0A078ARM6_STYLE</name>
<evidence type="ECO:0000256" key="6">
    <source>
        <dbReference type="ARBA" id="ARBA00022824"/>
    </source>
</evidence>
<dbReference type="GO" id="GO:0006506">
    <property type="term" value="P:GPI anchor biosynthetic process"/>
    <property type="evidence" value="ECO:0007669"/>
    <property type="project" value="UniProtKB-UniPathway"/>
</dbReference>
<dbReference type="SUPFAM" id="SSF53474">
    <property type="entry name" value="alpha/beta-Hydrolases"/>
    <property type="match status" value="1"/>
</dbReference>
<dbReference type="InterPro" id="IPR029058">
    <property type="entry name" value="AB_hydrolase_fold"/>
</dbReference>
<feature type="transmembrane region" description="Helical" evidence="9">
    <location>
        <begin position="459"/>
        <end position="482"/>
    </location>
</feature>
<evidence type="ECO:0000256" key="2">
    <source>
        <dbReference type="ARBA" id="ARBA00004687"/>
    </source>
</evidence>
<dbReference type="GO" id="GO:0042765">
    <property type="term" value="C:GPI-anchor transamidase complex"/>
    <property type="evidence" value="ECO:0007669"/>
    <property type="project" value="InterPro"/>
</dbReference>
<evidence type="ECO:0000256" key="1">
    <source>
        <dbReference type="ARBA" id="ARBA00004477"/>
    </source>
</evidence>
<comment type="pathway">
    <text evidence="2">Glycolipid biosynthesis; glycosylphosphatidylinositol-anchor biosynthesis.</text>
</comment>
<dbReference type="InParanoid" id="A0A078ARM6"/>
<dbReference type="PANTHER" id="PTHR13121">
    <property type="entry name" value="GPI TRANSAMIDASE COMPONENT PIG-U"/>
    <property type="match status" value="1"/>
</dbReference>
<evidence type="ECO:0000256" key="5">
    <source>
        <dbReference type="ARBA" id="ARBA00022692"/>
    </source>
</evidence>
<feature type="transmembrane region" description="Helical" evidence="9">
    <location>
        <begin position="244"/>
        <end position="262"/>
    </location>
</feature>
<dbReference type="Pfam" id="PF06728">
    <property type="entry name" value="PIG-U"/>
    <property type="match status" value="2"/>
</dbReference>
<dbReference type="InterPro" id="IPR009600">
    <property type="entry name" value="PIG-U"/>
</dbReference>
<evidence type="ECO:0000256" key="9">
    <source>
        <dbReference type="SAM" id="Phobius"/>
    </source>
</evidence>
<evidence type="ECO:0000256" key="4">
    <source>
        <dbReference type="ARBA" id="ARBA00022502"/>
    </source>
</evidence>
<dbReference type="PANTHER" id="PTHR13121:SF0">
    <property type="entry name" value="PHOSPHATIDYLINOSITOL GLYCAN ANCHOR BIOSYNTHESIS CLASS U PROTEIN"/>
    <property type="match status" value="1"/>
</dbReference>
<feature type="transmembrane region" description="Helical" evidence="9">
    <location>
        <begin position="432"/>
        <end position="453"/>
    </location>
</feature>
<dbReference type="Proteomes" id="UP000039865">
    <property type="component" value="Unassembled WGS sequence"/>
</dbReference>
<proteinExistence type="inferred from homology"/>
<dbReference type="Gene3D" id="3.40.50.1820">
    <property type="entry name" value="alpha/beta hydrolase"/>
    <property type="match status" value="1"/>
</dbReference>
<keyword evidence="4" id="KW-0337">GPI-anchor biosynthesis</keyword>
<keyword evidence="8 9" id="KW-0472">Membrane</keyword>
<comment type="similarity">
    <text evidence="3">Belongs to the PIGU family.</text>
</comment>
<feature type="transmembrane region" description="Helical" evidence="9">
    <location>
        <begin position="380"/>
        <end position="396"/>
    </location>
</feature>
<keyword evidence="6" id="KW-0256">Endoplasmic reticulum</keyword>
<feature type="transmembrane region" description="Helical" evidence="9">
    <location>
        <begin position="553"/>
        <end position="573"/>
    </location>
</feature>
<dbReference type="UniPathway" id="UPA00196"/>
<reference evidence="10 11" key="1">
    <citation type="submission" date="2014-06" db="EMBL/GenBank/DDBJ databases">
        <authorList>
            <person name="Swart Estienne"/>
        </authorList>
    </citation>
    <scope>NUCLEOTIDE SEQUENCE [LARGE SCALE GENOMIC DNA]</scope>
    <source>
        <strain evidence="10 11">130c</strain>
    </source>
</reference>
<feature type="transmembrane region" description="Helical" evidence="9">
    <location>
        <begin position="527"/>
        <end position="547"/>
    </location>
</feature>
<accession>A0A078ARM6</accession>
<feature type="transmembrane region" description="Helical" evidence="9">
    <location>
        <begin position="613"/>
        <end position="633"/>
    </location>
</feature>
<keyword evidence="11" id="KW-1185">Reference proteome</keyword>
<sequence length="667" mass="78797">MQKLQYKKEVFPDIRKIVYQPIDAEGNQVQHSHVLVWTTGAGQDSTVYEKLIERGKFRVPQGIRIVLLWPVKVKYTYPQSNGDMEGFSWYDFSLESKFMNFEQSKKSALIINDHIKEELKLLNNDYKKLILSGFSGGNITNFYVLFDLIQDQIGMMFGMSSFISIELAERIIKLAETNEYKKAQDKMRNTQIYSWYGDKDPFYLDLPNKELMERVKQACHFEENFHLIEENGLAHRVSYKGLDYFHDLILIAIGFIIRQLLFERIDSLKRYVYFRTPLNDIRQLRDCFVNNELSGTYFLDKNSINQPLLLVKFYDKLNNLGGKDDSLTYIKLFLSLVDILAVSLQCLIFKHSFEVTFQNATKKHQDDPSKMNNKLESGRQYLWLFIIWAIFNPLSLLQAPVFNLQIINHFMITLVIYMNLKHKKYSQIQRDLIQSIALYVDPTLLYAFIPLVIIRNILFYRNLISTLQSITIQMTVLALLIFSSGDVSLELRNYKNILFVSDHSENLGFFWYIFVESEQTQERKQRILHTAIVIIFYVNLFQIYVLLQFKIELYQYPTLFDFNMILMIVFSFYKILRHVEGLIIIAFGFIYCMQNVLYLWITWVERFSGNANFFYFQTIVYNAFLTIAFIQLFQSLNTKAKKFQKLALKAQEGINVKEVKEQSKKDQ</sequence>
<keyword evidence="7 9" id="KW-1133">Transmembrane helix</keyword>
<keyword evidence="5 9" id="KW-0812">Transmembrane</keyword>
<dbReference type="AlphaFoldDB" id="A0A078ARM6"/>
<organism evidence="10 11">
    <name type="scientific">Stylonychia lemnae</name>
    <name type="common">Ciliate</name>
    <dbReference type="NCBI Taxonomy" id="5949"/>
    <lineage>
        <taxon>Eukaryota</taxon>
        <taxon>Sar</taxon>
        <taxon>Alveolata</taxon>
        <taxon>Ciliophora</taxon>
        <taxon>Intramacronucleata</taxon>
        <taxon>Spirotrichea</taxon>
        <taxon>Stichotrichia</taxon>
        <taxon>Sporadotrichida</taxon>
        <taxon>Oxytrichidae</taxon>
        <taxon>Stylonychinae</taxon>
        <taxon>Stylonychia</taxon>
    </lineage>
</organism>
<evidence type="ECO:0000256" key="3">
    <source>
        <dbReference type="ARBA" id="ARBA00010026"/>
    </source>
</evidence>
<evidence type="ECO:0000313" key="10">
    <source>
        <dbReference type="EMBL" id="CDW83503.1"/>
    </source>
</evidence>
<dbReference type="OrthoDB" id="549017at2759"/>
<feature type="transmembrane region" description="Helical" evidence="9">
    <location>
        <begin position="402"/>
        <end position="420"/>
    </location>
</feature>
<dbReference type="GO" id="GO:0016255">
    <property type="term" value="P:attachment of GPI anchor to protein"/>
    <property type="evidence" value="ECO:0007669"/>
    <property type="project" value="InterPro"/>
</dbReference>
<comment type="subcellular location">
    <subcellularLocation>
        <location evidence="1">Endoplasmic reticulum membrane</location>
        <topology evidence="1">Multi-pass membrane protein</topology>
    </subcellularLocation>
</comment>
<dbReference type="EMBL" id="CCKQ01011902">
    <property type="protein sequence ID" value="CDW83503.1"/>
    <property type="molecule type" value="Genomic_DNA"/>
</dbReference>
<evidence type="ECO:0000313" key="11">
    <source>
        <dbReference type="Proteomes" id="UP000039865"/>
    </source>
</evidence>
<evidence type="ECO:0000256" key="7">
    <source>
        <dbReference type="ARBA" id="ARBA00022989"/>
    </source>
</evidence>
<gene>
    <name evidence="10" type="primary">Contig6346.g6799</name>
    <name evidence="10" type="ORF">STYLEM_12551</name>
</gene>
<evidence type="ECO:0000256" key="8">
    <source>
        <dbReference type="ARBA" id="ARBA00023136"/>
    </source>
</evidence>
<protein>
    <submittedName>
        <fullName evidence="10">Phospholipase carboxylesterase family protein</fullName>
    </submittedName>
</protein>
<feature type="transmembrane region" description="Helical" evidence="9">
    <location>
        <begin position="582"/>
        <end position="601"/>
    </location>
</feature>